<evidence type="ECO:0000256" key="1">
    <source>
        <dbReference type="ARBA" id="ARBA00007068"/>
    </source>
</evidence>
<organism evidence="2 3">
    <name type="scientific">Anaeroglobus geminatus F0357</name>
    <dbReference type="NCBI Taxonomy" id="861450"/>
    <lineage>
        <taxon>Bacteria</taxon>
        <taxon>Bacillati</taxon>
        <taxon>Bacillota</taxon>
        <taxon>Negativicutes</taxon>
        <taxon>Veillonellales</taxon>
        <taxon>Veillonellaceae</taxon>
        <taxon>Anaeroglobus</taxon>
    </lineage>
</organism>
<accession>G9YHS7</accession>
<reference evidence="2 3" key="1">
    <citation type="submission" date="2011-08" db="EMBL/GenBank/DDBJ databases">
        <authorList>
            <person name="Weinstock G."/>
            <person name="Sodergren E."/>
            <person name="Clifton S."/>
            <person name="Fulton L."/>
            <person name="Fulton B."/>
            <person name="Courtney L."/>
            <person name="Fronick C."/>
            <person name="Harrison M."/>
            <person name="Strong C."/>
            <person name="Farmer C."/>
            <person name="Delahaunty K."/>
            <person name="Markovic C."/>
            <person name="Hall O."/>
            <person name="Minx P."/>
            <person name="Tomlinson C."/>
            <person name="Mitreva M."/>
            <person name="Hou S."/>
            <person name="Chen J."/>
            <person name="Wollam A."/>
            <person name="Pepin K.H."/>
            <person name="Johnson M."/>
            <person name="Bhonagiri V."/>
            <person name="Zhang X."/>
            <person name="Suruliraj S."/>
            <person name="Warren W."/>
            <person name="Chinwalla A."/>
            <person name="Mardis E.R."/>
            <person name="Wilson R.K."/>
        </authorList>
    </citation>
    <scope>NUCLEOTIDE SEQUENCE [LARGE SCALE GENOMIC DNA]</scope>
    <source>
        <strain evidence="2 3">F0357</strain>
    </source>
</reference>
<dbReference type="Pfam" id="PF03576">
    <property type="entry name" value="Peptidase_S58"/>
    <property type="match status" value="1"/>
</dbReference>
<keyword evidence="3" id="KW-1185">Reference proteome</keyword>
<dbReference type="InterPro" id="IPR005321">
    <property type="entry name" value="Peptidase_S58_DmpA"/>
</dbReference>
<dbReference type="eggNOG" id="COG3191">
    <property type="taxonomic scope" value="Bacteria"/>
</dbReference>
<evidence type="ECO:0000313" key="2">
    <source>
        <dbReference type="EMBL" id="EHM40476.1"/>
    </source>
</evidence>
<dbReference type="AlphaFoldDB" id="G9YHS7"/>
<gene>
    <name evidence="2" type="ORF">HMPREF0080_01211</name>
</gene>
<dbReference type="PANTHER" id="PTHR36512">
    <property type="entry name" value="D-AMINOPEPTIDASE"/>
    <property type="match status" value="1"/>
</dbReference>
<name>G9YHS7_9FIRM</name>
<dbReference type="RefSeq" id="WP_006790187.1">
    <property type="nucleotide sequence ID" value="NZ_JH417588.1"/>
</dbReference>
<sequence>MLHRIDIKEIKGIRIGHAEDTCGGTGCTVCIAPGGAPCGIDVRGGGPASRETELLKPTAAAECVHAVILCGGSAFGLAAADGVMKYLKERDIGFETAYGIVPLVAASSVFDLPCGDSTAYPDSSMGYKAAVASEMNDPREGNFGAGTGATVGKMHGAEFAMKSGQGIYALQHGDVQAGALVVVNALGDVYDEKNTVLAGMRRADGGGFADSSRCLAEEGLHVWDKNGAAANTTIGFVVTNGIFTKTEMNKIAALASNGLARSIRPVNTTADGDSLYALSTGGTKADLNQVGELAALAVEKAVRRAVLTAQAAHGFAALRDL</sequence>
<dbReference type="EMBL" id="AGCJ01000045">
    <property type="protein sequence ID" value="EHM40476.1"/>
    <property type="molecule type" value="Genomic_DNA"/>
</dbReference>
<dbReference type="SUPFAM" id="SSF56266">
    <property type="entry name" value="DmpA/ArgJ-like"/>
    <property type="match status" value="1"/>
</dbReference>
<comment type="similarity">
    <text evidence="1">Belongs to the peptidase S58 family.</text>
</comment>
<dbReference type="STRING" id="861450.HMPREF0080_01211"/>
<dbReference type="Proteomes" id="UP000005481">
    <property type="component" value="Unassembled WGS sequence"/>
</dbReference>
<dbReference type="PANTHER" id="PTHR36512:SF3">
    <property type="entry name" value="BLR5678 PROTEIN"/>
    <property type="match status" value="1"/>
</dbReference>
<dbReference type="OrthoDB" id="9808347at2"/>
<dbReference type="GO" id="GO:0004177">
    <property type="term" value="F:aminopeptidase activity"/>
    <property type="evidence" value="ECO:0007669"/>
    <property type="project" value="TreeGrafter"/>
</dbReference>
<evidence type="ECO:0000313" key="3">
    <source>
        <dbReference type="Proteomes" id="UP000005481"/>
    </source>
</evidence>
<proteinExistence type="inferred from homology"/>
<dbReference type="CDD" id="cd02252">
    <property type="entry name" value="nylC_like"/>
    <property type="match status" value="1"/>
</dbReference>
<dbReference type="HOGENOM" id="CLU_044458_1_0_9"/>
<dbReference type="InterPro" id="IPR016117">
    <property type="entry name" value="ArgJ-like_dom_sf"/>
</dbReference>
<dbReference type="Gene3D" id="3.60.70.12">
    <property type="entry name" value="L-amino peptidase D-ALA esterase/amidase"/>
    <property type="match status" value="1"/>
</dbReference>
<comment type="caution">
    <text evidence="2">The sequence shown here is derived from an EMBL/GenBank/DDBJ whole genome shotgun (WGS) entry which is preliminary data.</text>
</comment>
<dbReference type="PATRIC" id="fig|861450.3.peg.1127"/>
<protein>
    <submittedName>
        <fullName evidence="2">Peptidase family T4</fullName>
    </submittedName>
</protein>